<sequence>MMLCLRGQYRMLELSFILSPTGGVDTIGPPQCPANRVFSLQYGSTSELMTAKDGYDWFPYYSGRGPAVTYSMVVLHSPGIGAELTWAG</sequence>
<proteinExistence type="predicted"/>
<organism evidence="1 2">
    <name type="scientific">Myriangium duriaei CBS 260.36</name>
    <dbReference type="NCBI Taxonomy" id="1168546"/>
    <lineage>
        <taxon>Eukaryota</taxon>
        <taxon>Fungi</taxon>
        <taxon>Dikarya</taxon>
        <taxon>Ascomycota</taxon>
        <taxon>Pezizomycotina</taxon>
        <taxon>Dothideomycetes</taxon>
        <taxon>Dothideomycetidae</taxon>
        <taxon>Myriangiales</taxon>
        <taxon>Myriangiaceae</taxon>
        <taxon>Myriangium</taxon>
    </lineage>
</organism>
<name>A0A9P4J0F4_9PEZI</name>
<dbReference type="EMBL" id="ML996085">
    <property type="protein sequence ID" value="KAF2153203.1"/>
    <property type="molecule type" value="Genomic_DNA"/>
</dbReference>
<accession>A0A9P4J0F4</accession>
<reference evidence="1" key="1">
    <citation type="journal article" date="2020" name="Stud. Mycol.">
        <title>101 Dothideomycetes genomes: a test case for predicting lifestyles and emergence of pathogens.</title>
        <authorList>
            <person name="Haridas S."/>
            <person name="Albert R."/>
            <person name="Binder M."/>
            <person name="Bloem J."/>
            <person name="Labutti K."/>
            <person name="Salamov A."/>
            <person name="Andreopoulos B."/>
            <person name="Baker S."/>
            <person name="Barry K."/>
            <person name="Bills G."/>
            <person name="Bluhm B."/>
            <person name="Cannon C."/>
            <person name="Castanera R."/>
            <person name="Culley D."/>
            <person name="Daum C."/>
            <person name="Ezra D."/>
            <person name="Gonzalez J."/>
            <person name="Henrissat B."/>
            <person name="Kuo A."/>
            <person name="Liang C."/>
            <person name="Lipzen A."/>
            <person name="Lutzoni F."/>
            <person name="Magnuson J."/>
            <person name="Mondo S."/>
            <person name="Nolan M."/>
            <person name="Ohm R."/>
            <person name="Pangilinan J."/>
            <person name="Park H.-J."/>
            <person name="Ramirez L."/>
            <person name="Alfaro M."/>
            <person name="Sun H."/>
            <person name="Tritt A."/>
            <person name="Yoshinaga Y."/>
            <person name="Zwiers L.-H."/>
            <person name="Turgeon B."/>
            <person name="Goodwin S."/>
            <person name="Spatafora J."/>
            <person name="Crous P."/>
            <person name="Grigoriev I."/>
        </authorList>
    </citation>
    <scope>NUCLEOTIDE SEQUENCE</scope>
    <source>
        <strain evidence="1">CBS 260.36</strain>
    </source>
</reference>
<comment type="caution">
    <text evidence="1">The sequence shown here is derived from an EMBL/GenBank/DDBJ whole genome shotgun (WGS) entry which is preliminary data.</text>
</comment>
<gene>
    <name evidence="1" type="ORF">K461DRAFT_136805</name>
</gene>
<protein>
    <submittedName>
        <fullName evidence="1">Uncharacterized protein</fullName>
    </submittedName>
</protein>
<evidence type="ECO:0000313" key="1">
    <source>
        <dbReference type="EMBL" id="KAF2153203.1"/>
    </source>
</evidence>
<evidence type="ECO:0000313" key="2">
    <source>
        <dbReference type="Proteomes" id="UP000799439"/>
    </source>
</evidence>
<dbReference type="Proteomes" id="UP000799439">
    <property type="component" value="Unassembled WGS sequence"/>
</dbReference>
<dbReference type="AlphaFoldDB" id="A0A9P4J0F4"/>
<keyword evidence="2" id="KW-1185">Reference proteome</keyword>